<reference evidence="2" key="1">
    <citation type="submission" date="2014-05" db="EMBL/GenBank/DDBJ databases">
        <title>The genome and life-stage specific transcriptomes of Globodera pallida elucidate key aspects of plant parasitism by a cyst nematode.</title>
        <authorList>
            <person name="Cotton J.A."/>
            <person name="Lilley C.J."/>
            <person name="Jones L.M."/>
            <person name="Kikuchi T."/>
            <person name="Reid A.J."/>
            <person name="Thorpe P."/>
            <person name="Tsai I.J."/>
            <person name="Beasley H."/>
            <person name="Blok V."/>
            <person name="Cock P.J.A."/>
            <person name="Van den Akker S.E."/>
            <person name="Holroyd N."/>
            <person name="Hunt M."/>
            <person name="Mantelin S."/>
            <person name="Naghra H."/>
            <person name="Pain A."/>
            <person name="Palomares-Rius J.E."/>
            <person name="Zarowiecki M."/>
            <person name="Berriman M."/>
            <person name="Jones J.T."/>
            <person name="Urwin P.E."/>
        </authorList>
    </citation>
    <scope>NUCLEOTIDE SEQUENCE [LARGE SCALE GENOMIC DNA]</scope>
    <source>
        <strain evidence="2">Lindley</strain>
    </source>
</reference>
<dbReference type="AlphaFoldDB" id="A0A183BLN6"/>
<sequence length="75" mass="8021">MSQLTAETFTRQFAAMTARIDRDNIDTVRYTTDFLQVAYEHSLGYTGEPGAPFCTSSSSDGWGAGTSGPPHPASS</sequence>
<evidence type="ECO:0000256" key="1">
    <source>
        <dbReference type="SAM" id="MobiDB-lite"/>
    </source>
</evidence>
<protein>
    <submittedName>
        <fullName evidence="3">2-methylcitrate dehydratase</fullName>
    </submittedName>
</protein>
<keyword evidence="2" id="KW-1185">Reference proteome</keyword>
<reference evidence="3" key="2">
    <citation type="submission" date="2016-06" db="UniProtKB">
        <authorList>
            <consortium name="WormBaseParasite"/>
        </authorList>
    </citation>
    <scope>IDENTIFICATION</scope>
</reference>
<name>A0A183BLN6_GLOPA</name>
<evidence type="ECO:0000313" key="2">
    <source>
        <dbReference type="Proteomes" id="UP000050741"/>
    </source>
</evidence>
<feature type="region of interest" description="Disordered" evidence="1">
    <location>
        <begin position="54"/>
        <end position="75"/>
    </location>
</feature>
<proteinExistence type="predicted"/>
<dbReference type="Proteomes" id="UP000050741">
    <property type="component" value="Unassembled WGS sequence"/>
</dbReference>
<accession>A0A183BLN6</accession>
<organism evidence="2 3">
    <name type="scientific">Globodera pallida</name>
    <name type="common">Potato cyst nematode worm</name>
    <name type="synonym">Heterodera pallida</name>
    <dbReference type="NCBI Taxonomy" id="36090"/>
    <lineage>
        <taxon>Eukaryota</taxon>
        <taxon>Metazoa</taxon>
        <taxon>Ecdysozoa</taxon>
        <taxon>Nematoda</taxon>
        <taxon>Chromadorea</taxon>
        <taxon>Rhabditida</taxon>
        <taxon>Tylenchina</taxon>
        <taxon>Tylenchomorpha</taxon>
        <taxon>Tylenchoidea</taxon>
        <taxon>Heteroderidae</taxon>
        <taxon>Heteroderinae</taxon>
        <taxon>Globodera</taxon>
    </lineage>
</organism>
<evidence type="ECO:0000313" key="3">
    <source>
        <dbReference type="WBParaSite" id="GPLIN_000152100"/>
    </source>
</evidence>
<dbReference type="WBParaSite" id="GPLIN_000152100">
    <property type="protein sequence ID" value="GPLIN_000152100"/>
    <property type="gene ID" value="GPLIN_000152100"/>
</dbReference>